<dbReference type="PANTHER" id="PTHR43303">
    <property type="entry name" value="NADPH DEHYDROGENASE C23G7.10C-RELATED"/>
    <property type="match status" value="1"/>
</dbReference>
<evidence type="ECO:0000256" key="1">
    <source>
        <dbReference type="ARBA" id="ARBA00001917"/>
    </source>
</evidence>
<organism evidence="7 8">
    <name type="scientific">Enhygromyxa salina</name>
    <dbReference type="NCBI Taxonomy" id="215803"/>
    <lineage>
        <taxon>Bacteria</taxon>
        <taxon>Pseudomonadati</taxon>
        <taxon>Myxococcota</taxon>
        <taxon>Polyangia</taxon>
        <taxon>Nannocystales</taxon>
        <taxon>Nannocystaceae</taxon>
        <taxon>Enhygromyxa</taxon>
    </lineage>
</organism>
<dbReference type="EMBL" id="PVNL01000023">
    <property type="protein sequence ID" value="PRQ09418.1"/>
    <property type="molecule type" value="Genomic_DNA"/>
</dbReference>
<comment type="cofactor">
    <cofactor evidence="1">
        <name>FMN</name>
        <dbReference type="ChEBI" id="CHEBI:58210"/>
    </cofactor>
</comment>
<dbReference type="GO" id="GO:0010181">
    <property type="term" value="F:FMN binding"/>
    <property type="evidence" value="ECO:0007669"/>
    <property type="project" value="InterPro"/>
</dbReference>
<name>A0A2S9YWE1_9BACT</name>
<dbReference type="EC" id="1.6.99.1" evidence="7"/>
<dbReference type="GO" id="GO:0050661">
    <property type="term" value="F:NADP binding"/>
    <property type="evidence" value="ECO:0007669"/>
    <property type="project" value="InterPro"/>
</dbReference>
<evidence type="ECO:0000256" key="4">
    <source>
        <dbReference type="ARBA" id="ARBA00022857"/>
    </source>
</evidence>
<gene>
    <name evidence="7" type="primary">namA_1</name>
    <name evidence="7" type="ORF">ENSA7_08640</name>
</gene>
<dbReference type="GO" id="GO:0003959">
    <property type="term" value="F:NADPH dehydrogenase activity"/>
    <property type="evidence" value="ECO:0007669"/>
    <property type="project" value="UniProtKB-EC"/>
</dbReference>
<dbReference type="CDD" id="cd02932">
    <property type="entry name" value="OYE_YqiM_FMN"/>
    <property type="match status" value="1"/>
</dbReference>
<dbReference type="AlphaFoldDB" id="A0A2S9YWE1"/>
<keyword evidence="4" id="KW-0521">NADP</keyword>
<evidence type="ECO:0000256" key="5">
    <source>
        <dbReference type="ARBA" id="ARBA00023002"/>
    </source>
</evidence>
<dbReference type="Proteomes" id="UP000238823">
    <property type="component" value="Unassembled WGS sequence"/>
</dbReference>
<feature type="domain" description="NADH:flavin oxidoreductase/NADH oxidase N-terminal" evidence="6">
    <location>
        <begin position="5"/>
        <end position="341"/>
    </location>
</feature>
<evidence type="ECO:0000259" key="6">
    <source>
        <dbReference type="Pfam" id="PF00724"/>
    </source>
</evidence>
<proteinExistence type="predicted"/>
<dbReference type="InterPro" id="IPR013785">
    <property type="entry name" value="Aldolase_TIM"/>
</dbReference>
<accession>A0A2S9YWE1</accession>
<dbReference type="PANTHER" id="PTHR43303:SF4">
    <property type="entry name" value="NADPH DEHYDROGENASE C23G7.10C-RELATED"/>
    <property type="match status" value="1"/>
</dbReference>
<protein>
    <submittedName>
        <fullName evidence="7">NADPH dehydrogenase</fullName>
        <ecNumber evidence="7">1.6.99.1</ecNumber>
    </submittedName>
</protein>
<dbReference type="Pfam" id="PF00724">
    <property type="entry name" value="Oxidored_FMN"/>
    <property type="match status" value="1"/>
</dbReference>
<dbReference type="RefSeq" id="WP_106087937.1">
    <property type="nucleotide sequence ID" value="NZ_PVNL01000023.1"/>
</dbReference>
<dbReference type="InterPro" id="IPR044152">
    <property type="entry name" value="YqjM-like"/>
</dbReference>
<evidence type="ECO:0000256" key="2">
    <source>
        <dbReference type="ARBA" id="ARBA00022630"/>
    </source>
</evidence>
<evidence type="ECO:0000256" key="3">
    <source>
        <dbReference type="ARBA" id="ARBA00022643"/>
    </source>
</evidence>
<comment type="caution">
    <text evidence="7">The sequence shown here is derived from an EMBL/GenBank/DDBJ whole genome shotgun (WGS) entry which is preliminary data.</text>
</comment>
<evidence type="ECO:0000313" key="7">
    <source>
        <dbReference type="EMBL" id="PRQ09418.1"/>
    </source>
</evidence>
<evidence type="ECO:0000313" key="8">
    <source>
        <dbReference type="Proteomes" id="UP000238823"/>
    </source>
</evidence>
<dbReference type="Gene3D" id="3.20.20.70">
    <property type="entry name" value="Aldolase class I"/>
    <property type="match status" value="1"/>
</dbReference>
<keyword evidence="5 7" id="KW-0560">Oxidoreductase</keyword>
<sequence length="369" mass="39669">MKPTLFTPFELASVTLPNRIVVSPMCQYSADDGAVTDWHLQHLMQLAISGAGLIMVEATAVEPIGRITHGCLGLYRDSQETRLERVLRAARKVAPSGTRFGIQLAHAGRKASVTLPWQGNAPLTAEQQGWSTVGPSDRPFADGWPTPRALSERDMADLVEAFVEATDRAVRLGFDVIELHFGNGYLGHQFLSPLANTRSDAYGGSRAGRQRFPLQLAEAVHDRLPASVAMGVRLSATDWVDGGADLDDAIAFASQLRAIGSSYVCVTSGSVVPAKIPSGPAFLAPHAGQIRAAAAVPTRVSGMIATPEQAEAIVSSGQADLVAIARGFLDDPRWVWHAAEHFGVTIDYPPQYQRSRPDVWPGAQLAHRR</sequence>
<keyword evidence="2" id="KW-0285">Flavoprotein</keyword>
<keyword evidence="3" id="KW-0288">FMN</keyword>
<dbReference type="SUPFAM" id="SSF51395">
    <property type="entry name" value="FMN-linked oxidoreductases"/>
    <property type="match status" value="1"/>
</dbReference>
<dbReference type="OrthoDB" id="9784632at2"/>
<dbReference type="InterPro" id="IPR001155">
    <property type="entry name" value="OxRdtase_FMN_N"/>
</dbReference>
<reference evidence="7 8" key="1">
    <citation type="submission" date="2018-03" db="EMBL/GenBank/DDBJ databases">
        <title>Draft Genome Sequences of the Obligatory Marine Myxobacteria Enhygromyxa salina SWB007.</title>
        <authorList>
            <person name="Poehlein A."/>
            <person name="Moghaddam J.A."/>
            <person name="Harms H."/>
            <person name="Alanjari M."/>
            <person name="Koenig G.M."/>
            <person name="Daniel R."/>
            <person name="Schaeberle T.F."/>
        </authorList>
    </citation>
    <scope>NUCLEOTIDE SEQUENCE [LARGE SCALE GENOMIC DNA]</scope>
    <source>
        <strain evidence="7 8">SWB007</strain>
    </source>
</reference>